<feature type="signal peptide" evidence="1">
    <location>
        <begin position="1"/>
        <end position="25"/>
    </location>
</feature>
<dbReference type="AlphaFoldDB" id="A0A139BNV6"/>
<dbReference type="InterPro" id="IPR014113">
    <property type="entry name" value="T4SS_TrbC_subgr"/>
</dbReference>
<reference evidence="2 3" key="1">
    <citation type="submission" date="2016-02" db="EMBL/GenBank/DDBJ databases">
        <authorList>
            <person name="Wen L."/>
            <person name="He K."/>
            <person name="Yang H."/>
        </authorList>
    </citation>
    <scope>NUCLEOTIDE SEQUENCE [LARGE SCALE GENOMIC DNA]</scope>
    <source>
        <strain evidence="2">ShG14-8</strain>
    </source>
</reference>
<protein>
    <submittedName>
        <fullName evidence="2">Type-F conjugative transfer system pilin assembly protein TrbC</fullName>
    </submittedName>
</protein>
<organism evidence="2 3">
    <name type="scientific">Candidatus Gallionella acididurans</name>
    <dbReference type="NCBI Taxonomy" id="1796491"/>
    <lineage>
        <taxon>Bacteria</taxon>
        <taxon>Pseudomonadati</taxon>
        <taxon>Pseudomonadota</taxon>
        <taxon>Betaproteobacteria</taxon>
        <taxon>Nitrosomonadales</taxon>
        <taxon>Gallionellaceae</taxon>
        <taxon>Gallionella</taxon>
    </lineage>
</organism>
<dbReference type="EMBL" id="LSLI01000167">
    <property type="protein sequence ID" value="KXS30687.1"/>
    <property type="molecule type" value="Genomic_DNA"/>
</dbReference>
<evidence type="ECO:0000256" key="1">
    <source>
        <dbReference type="SAM" id="SignalP"/>
    </source>
</evidence>
<comment type="caution">
    <text evidence="2">The sequence shown here is derived from an EMBL/GenBank/DDBJ whole genome shotgun (WGS) entry which is preliminary data.</text>
</comment>
<accession>A0A139BNV6</accession>
<evidence type="ECO:0000313" key="3">
    <source>
        <dbReference type="Proteomes" id="UP000070578"/>
    </source>
</evidence>
<reference evidence="2 3" key="2">
    <citation type="submission" date="2016-03" db="EMBL/GenBank/DDBJ databases">
        <title>New uncultured bacterium of the family Gallionellaceae from acid mine drainage: description and reconstruction of genome based on metagenomic analysis of microbial community.</title>
        <authorList>
            <person name="Kadnikov V."/>
            <person name="Ivasenko D."/>
            <person name="Beletsky A."/>
            <person name="Mardanov A."/>
            <person name="Danilova E."/>
            <person name="Pimenov N."/>
            <person name="Karnachuk O."/>
            <person name="Ravin N."/>
        </authorList>
    </citation>
    <scope>NUCLEOTIDE SEQUENCE [LARGE SCALE GENOMIC DNA]</scope>
    <source>
        <strain evidence="2">ShG14-8</strain>
    </source>
</reference>
<dbReference type="Proteomes" id="UP000070578">
    <property type="component" value="Unassembled WGS sequence"/>
</dbReference>
<evidence type="ECO:0000313" key="2">
    <source>
        <dbReference type="EMBL" id="KXS30687.1"/>
    </source>
</evidence>
<sequence>MRTFFVRALLSSVLVLVLLVPHAYADDETDLERSNRILKEVTQRVENQYRAPAANLDRLPQPARSASPADMARQFSRSPIAKPLPATPELMVFVSFSMPHESLVHIVEQSEKTGAKLIFRGFAGDKLSDMSKRVADLIGSHRVEALVHPPAFTQFKVVKVPTLVISLSDAGNRLDNGCAQPDRYIKVTGDVGQDYALDLIERTQPKWAKLAAAFNGKLQRSPF</sequence>
<proteinExistence type="predicted"/>
<dbReference type="Pfam" id="PF09673">
    <property type="entry name" value="TrbC_Ftype"/>
    <property type="match status" value="1"/>
</dbReference>
<name>A0A139BNV6_9PROT</name>
<keyword evidence="1" id="KW-0732">Signal</keyword>
<dbReference type="InterPro" id="IPR019106">
    <property type="entry name" value="T4SS_TrbC"/>
</dbReference>
<gene>
    <name evidence="2" type="ORF">AWT59_3187</name>
</gene>
<feature type="chain" id="PRO_5007483867" evidence="1">
    <location>
        <begin position="26"/>
        <end position="223"/>
    </location>
</feature>
<dbReference type="NCBIfam" id="TIGR02742">
    <property type="entry name" value="TrbC_Ftype"/>
    <property type="match status" value="1"/>
</dbReference>